<gene>
    <name evidence="2" type="ORF">A5481_06050</name>
</gene>
<comment type="caution">
    <text evidence="2">The sequence shown here is derived from an EMBL/GenBank/DDBJ whole genome shotgun (WGS) entry which is preliminary data.</text>
</comment>
<evidence type="ECO:0000256" key="1">
    <source>
        <dbReference type="SAM" id="Phobius"/>
    </source>
</evidence>
<dbReference type="NCBIfam" id="NF040662">
    <property type="entry name" value="attach_TipJ_rel"/>
    <property type="match status" value="1"/>
</dbReference>
<keyword evidence="1" id="KW-0472">Membrane</keyword>
<dbReference type="EMBL" id="LWHQ01000011">
    <property type="protein sequence ID" value="OAS26278.1"/>
    <property type="molecule type" value="Genomic_DNA"/>
</dbReference>
<sequence length="1616" mass="170162">MLTDNLARRAAAEDDARLGAGRPPCAIRVTRVLQLVDATAEDDEGATILPMAEASAVMGETVEAYLARVAWRLDLPTVCRINGEYYGRAEWAARHIGLNDNVEFISRPMGGGSSGSTTGKSILAIVAMIALTAVAGPVGGFVAGAVGLTAGTAAFAITSSLVGALVVGAGSLLLSHFLQPKAGGKTGSTDALYSFGLQGNAARPMQPIPVLNGRVRFAPDFAAPVYSEYAGDQMVDYGLYACTCGDMDVEQVELGDTPIWTKAEGYNPSYPGIEIQFVPPGEQVTLYPVNVQTADELQGAELTTEYTPGVIVNAAGTVATELMVDFIWGGGAYVTYKDRQLPVPTDIEVQARTVNAAGAATGAWVQVFRNIYSQNKQSQIRVTERIPVPGGRYEVRARRQNPPIAETQNAKLGGTDAVTWTALRAKINGPQSFPRVYTIAVKGVGNKQNSGVSGGQLRVTGTRKLPVWEDGQWVVKPTRSIAWAALDWWRNSDYSAGLDLANVDFAAFLAYDRLWAQLGHTFDFRFTEVQTLDEVLETVLKAGRAFPAPIGDKLTLTREEPRGLARMLFTDNDIVAGSLEIDYALADQAWADGIIGEYLDETSWRVAEVSSAPDGVVLTNPARVQLQGFVQRVQATGAVRYMAAESQYRRTTVSWTARMEGRLLKRGDLVRISTSEPETWGSSHEIVGSANGGANLRLDPPPIWTEAASHWLEIRQRDGRPFGPVRVTRGASDADLVVNAGDASNAASAAAGQYGFQVSLADAVARDDSEEAPWAAFSPGQPRAYPVLITEGDPDEDGEHIHLKGTLDAPEVYDTTETGVTPLPQVPDLFSSALPVILGLTASISQRQATLVLSAGWLPARNAATYEWALSYDGGVTWAAGPATDRTTIEVIVGASDDMLFRVRGVTPGLQPGGWTITPVIAPPLLINGDLFDDLSINIGKLSAQLQKELGAIYDLGRGTLALGQQLTVDKLAEARGLIDSAREATRLALTTGDDTFLGSIRQLAAAVDRLAAEAATETTRSYEQSQLLKIADGRSFAAIERETRLRVSGDEVLASITTTLAVRLDVAEGGIVGNATAIQGLSTRVTNAEGTITAQSQSITQLSSRIDANDLALSGQATAVQSLTTRVTLTEGNISSLSESLTALRSTVTTQGGQISANATAIDSVRTLAESTDGRVTSEAARTTALEATVADQGRQISGTSTALSALTVRTSTTEGRIDSEASRLDALSSTVSAQGGQIAGTADAVSQLTTRTSAAEGRIESEARRTDALAAEVSTQGGQIGGQARAIDDLGARTTATEAGVTSVANRATALEATVTTQGGQIAGQATATQQLSGRVDDLDGRTTANASSITYLNSYLAGVDQRVAGQAEAAQSLTTQVQNIDGRVSSQAKSITSLSTTQDGHTAQITTLAASYDGVRVQYGVTGYVDGQAGGFVLTGAKSLDGSATFKLLVSADLFVDGLITSRMLSTTSLITTSAQIGNLTVDNINVKDGAISGLVSAQSNGQQTSVTINVRTARAVAVLASRIGDLSSRFSQIGTSTGAIRIYRDGNLIGAIPADFMMDFDPSPNVNRSYLRLGPTTYPILDYPGVGSHTYQVVDDNNVNIGGVYISVQESK</sequence>
<keyword evidence="1" id="KW-0812">Transmembrane</keyword>
<feature type="transmembrane region" description="Helical" evidence="1">
    <location>
        <begin position="153"/>
        <end position="175"/>
    </location>
</feature>
<keyword evidence="1" id="KW-1133">Transmembrane helix</keyword>
<protein>
    <submittedName>
        <fullName evidence="2">Uncharacterized protein</fullName>
    </submittedName>
</protein>
<dbReference type="Gene3D" id="1.20.5.340">
    <property type="match status" value="3"/>
</dbReference>
<organism evidence="2 3">
    <name type="scientific">Methylobacterium platani</name>
    <dbReference type="NCBI Taxonomy" id="427683"/>
    <lineage>
        <taxon>Bacteria</taxon>
        <taxon>Pseudomonadati</taxon>
        <taxon>Pseudomonadota</taxon>
        <taxon>Alphaproteobacteria</taxon>
        <taxon>Hyphomicrobiales</taxon>
        <taxon>Methylobacteriaceae</taxon>
        <taxon>Methylobacterium</taxon>
    </lineage>
</organism>
<dbReference type="STRING" id="427683.A5481_06050"/>
<proteinExistence type="predicted"/>
<dbReference type="SUPFAM" id="SSF57997">
    <property type="entry name" value="Tropomyosin"/>
    <property type="match status" value="1"/>
</dbReference>
<accession>A0A179SEL8</accession>
<reference evidence="2 3" key="1">
    <citation type="submission" date="2016-04" db="EMBL/GenBank/DDBJ databases">
        <authorList>
            <person name="Evans L.H."/>
            <person name="Alamgir A."/>
            <person name="Owens N."/>
            <person name="Weber N.D."/>
            <person name="Virtaneva K."/>
            <person name="Barbian K."/>
            <person name="Babar A."/>
            <person name="Rosenke K."/>
        </authorList>
    </citation>
    <scope>NUCLEOTIDE SEQUENCE [LARGE SCALE GENOMIC DNA]</scope>
    <source>
        <strain evidence="2 3">PMB02</strain>
    </source>
</reference>
<feature type="transmembrane region" description="Helical" evidence="1">
    <location>
        <begin position="122"/>
        <end position="147"/>
    </location>
</feature>
<name>A0A179SEL8_9HYPH</name>
<evidence type="ECO:0000313" key="2">
    <source>
        <dbReference type="EMBL" id="OAS26278.1"/>
    </source>
</evidence>
<dbReference type="Proteomes" id="UP000078316">
    <property type="component" value="Unassembled WGS sequence"/>
</dbReference>
<evidence type="ECO:0000313" key="3">
    <source>
        <dbReference type="Proteomes" id="UP000078316"/>
    </source>
</evidence>